<evidence type="ECO:0000256" key="10">
    <source>
        <dbReference type="ARBA" id="ARBA00023163"/>
    </source>
</evidence>
<evidence type="ECO:0000256" key="14">
    <source>
        <dbReference type="ARBA" id="ARBA00071947"/>
    </source>
</evidence>
<dbReference type="InterPro" id="IPR051565">
    <property type="entry name" value="Sal_C2H2-zinc-finger"/>
</dbReference>
<feature type="region of interest" description="Disordered" evidence="16">
    <location>
        <begin position="1701"/>
        <end position="1832"/>
    </location>
</feature>
<evidence type="ECO:0000313" key="18">
    <source>
        <dbReference type="EMBL" id="KAG8233382.1"/>
    </source>
</evidence>
<feature type="domain" description="C2H2-type" evidence="17">
    <location>
        <begin position="976"/>
        <end position="1003"/>
    </location>
</feature>
<feature type="compositionally biased region" description="Acidic residues" evidence="16">
    <location>
        <begin position="86"/>
        <end position="98"/>
    </location>
</feature>
<feature type="compositionally biased region" description="Low complexity" evidence="16">
    <location>
        <begin position="440"/>
        <end position="471"/>
    </location>
</feature>
<dbReference type="FunFam" id="3.30.160.60:FF:000130">
    <property type="entry name" value="Spalt-like transcription factor 4"/>
    <property type="match status" value="1"/>
</dbReference>
<feature type="region of interest" description="Disordered" evidence="16">
    <location>
        <begin position="1073"/>
        <end position="1192"/>
    </location>
</feature>
<keyword evidence="4" id="KW-0479">Metal-binding</keyword>
<feature type="region of interest" description="Disordered" evidence="16">
    <location>
        <begin position="1265"/>
        <end position="1336"/>
    </location>
</feature>
<dbReference type="Proteomes" id="UP000792457">
    <property type="component" value="Unassembled WGS sequence"/>
</dbReference>
<dbReference type="InterPro" id="IPR013087">
    <property type="entry name" value="Znf_C2H2_type"/>
</dbReference>
<dbReference type="FunFam" id="3.30.160.60:FF:000446">
    <property type="entry name" value="Zinc finger protein"/>
    <property type="match status" value="1"/>
</dbReference>
<feature type="compositionally biased region" description="Basic and acidic residues" evidence="16">
    <location>
        <begin position="120"/>
        <end position="132"/>
    </location>
</feature>
<evidence type="ECO:0000256" key="11">
    <source>
        <dbReference type="ARBA" id="ARBA00023242"/>
    </source>
</evidence>
<feature type="compositionally biased region" description="Acidic residues" evidence="16">
    <location>
        <begin position="1151"/>
        <end position="1160"/>
    </location>
</feature>
<dbReference type="PANTHER" id="PTHR23233">
    <property type="entry name" value="SAL-LIKE PROTEIN"/>
    <property type="match status" value="1"/>
</dbReference>
<keyword evidence="5" id="KW-0677">Repeat</keyword>
<comment type="subcellular location">
    <subcellularLocation>
        <location evidence="1">Nucleus</location>
    </subcellularLocation>
</comment>
<evidence type="ECO:0000256" key="8">
    <source>
        <dbReference type="ARBA" id="ARBA00023015"/>
    </source>
</evidence>
<evidence type="ECO:0000256" key="16">
    <source>
        <dbReference type="SAM" id="MobiDB-lite"/>
    </source>
</evidence>
<keyword evidence="3" id="KW-0597">Phosphoprotein</keyword>
<feature type="region of interest" description="Disordered" evidence="16">
    <location>
        <begin position="338"/>
        <end position="537"/>
    </location>
</feature>
<feature type="compositionally biased region" description="Low complexity" evidence="16">
    <location>
        <begin position="480"/>
        <end position="497"/>
    </location>
</feature>
<dbReference type="SMART" id="SM00355">
    <property type="entry name" value="ZnF_C2H2"/>
    <property type="match status" value="9"/>
</dbReference>
<feature type="domain" description="C2H2-type" evidence="17">
    <location>
        <begin position="1547"/>
        <end position="1574"/>
    </location>
</feature>
<feature type="compositionally biased region" description="Acidic residues" evidence="16">
    <location>
        <begin position="788"/>
        <end position="807"/>
    </location>
</feature>
<evidence type="ECO:0000259" key="17">
    <source>
        <dbReference type="PROSITE" id="PS50157"/>
    </source>
</evidence>
<dbReference type="GO" id="GO:0008270">
    <property type="term" value="F:zinc ion binding"/>
    <property type="evidence" value="ECO:0007669"/>
    <property type="project" value="UniProtKB-KW"/>
</dbReference>
<evidence type="ECO:0000313" key="19">
    <source>
        <dbReference type="Proteomes" id="UP000792457"/>
    </source>
</evidence>
<dbReference type="GO" id="GO:0035107">
    <property type="term" value="P:appendage morphogenesis"/>
    <property type="evidence" value="ECO:0007669"/>
    <property type="project" value="UniProtKB-ARBA"/>
</dbReference>
<name>A0A8K0KF82_LADFU</name>
<protein>
    <recommendedName>
        <fullName evidence="14">Homeotic protein spalt-major</fullName>
    </recommendedName>
</protein>
<proteinExistence type="inferred from homology"/>
<accession>A0A8K0KF82</accession>
<comment type="function">
    <text evidence="13">Required for the establishment of the posterior-most head and the anterior-most tail segments of the embryo. Probably function as a transcriptional regulator. Could repress the transcription of the tsh gene.</text>
</comment>
<feature type="compositionally biased region" description="Basic residues" evidence="16">
    <location>
        <begin position="150"/>
        <end position="163"/>
    </location>
</feature>
<keyword evidence="8" id="KW-0805">Transcription regulation</keyword>
<dbReference type="PROSITE" id="PS00028">
    <property type="entry name" value="ZINC_FINGER_C2H2_1"/>
    <property type="match status" value="9"/>
</dbReference>
<dbReference type="SUPFAM" id="SSF57667">
    <property type="entry name" value="beta-beta-alpha zinc fingers"/>
    <property type="match status" value="5"/>
</dbReference>
<keyword evidence="9" id="KW-0238">DNA-binding</keyword>
<feature type="region of interest" description="Disordered" evidence="16">
    <location>
        <begin position="669"/>
        <end position="876"/>
    </location>
</feature>
<dbReference type="FunFam" id="3.30.160.60:FF:000708">
    <property type="entry name" value="Sal-like protein 1"/>
    <property type="match status" value="1"/>
</dbReference>
<feature type="compositionally biased region" description="Low complexity" evidence="16">
    <location>
        <begin position="516"/>
        <end position="525"/>
    </location>
</feature>
<feature type="compositionally biased region" description="Basic and acidic residues" evidence="16">
    <location>
        <begin position="1161"/>
        <end position="1182"/>
    </location>
</feature>
<feature type="domain" description="C2H2-type" evidence="17">
    <location>
        <begin position="1008"/>
        <end position="1035"/>
    </location>
</feature>
<feature type="compositionally biased region" description="Basic and acidic residues" evidence="16">
    <location>
        <begin position="741"/>
        <end position="766"/>
    </location>
</feature>
<keyword evidence="7" id="KW-0862">Zinc</keyword>
<evidence type="ECO:0000256" key="5">
    <source>
        <dbReference type="ARBA" id="ARBA00022737"/>
    </source>
</evidence>
<evidence type="ECO:0000256" key="12">
    <source>
        <dbReference type="ARBA" id="ARBA00038474"/>
    </source>
</evidence>
<feature type="domain" description="C2H2-type" evidence="17">
    <location>
        <begin position="616"/>
        <end position="643"/>
    </location>
</feature>
<dbReference type="GO" id="GO:0000981">
    <property type="term" value="F:DNA-binding transcription factor activity, RNA polymerase II-specific"/>
    <property type="evidence" value="ECO:0007669"/>
    <property type="project" value="TreeGrafter"/>
</dbReference>
<comment type="caution">
    <text evidence="18">The sequence shown here is derived from an EMBL/GenBank/DDBJ whole genome shotgun (WGS) entry which is preliminary data.</text>
</comment>
<feature type="domain" description="C2H2-type" evidence="17">
    <location>
        <begin position="1404"/>
        <end position="1431"/>
    </location>
</feature>
<dbReference type="FunFam" id="3.30.160.60:FF:000215">
    <property type="entry name" value="Spalt-like transcription factor 3"/>
    <property type="match status" value="1"/>
</dbReference>
<feature type="domain" description="C2H2-type" evidence="17">
    <location>
        <begin position="644"/>
        <end position="671"/>
    </location>
</feature>
<feature type="domain" description="C2H2-type" evidence="17">
    <location>
        <begin position="1575"/>
        <end position="1597"/>
    </location>
</feature>
<feature type="domain" description="C2H2-type" evidence="17">
    <location>
        <begin position="948"/>
        <end position="975"/>
    </location>
</feature>
<comment type="similarity">
    <text evidence="12">Belongs to the sal C2H2-type zinc-finger protein family.</text>
</comment>
<dbReference type="FunFam" id="3.30.160.60:FF:000341">
    <property type="entry name" value="Spalt-like transcription factor 1"/>
    <property type="match status" value="1"/>
</dbReference>
<evidence type="ECO:0000256" key="6">
    <source>
        <dbReference type="ARBA" id="ARBA00022771"/>
    </source>
</evidence>
<evidence type="ECO:0000256" key="1">
    <source>
        <dbReference type="ARBA" id="ARBA00004123"/>
    </source>
</evidence>
<feature type="compositionally biased region" description="Basic and acidic residues" evidence="16">
    <location>
        <begin position="808"/>
        <end position="817"/>
    </location>
</feature>
<sequence>MSCRRCGHEYQTHEELLEHRTQCREASTPNSGDIDEEDCLETGGREPVDAEGVVGECEESYEEDGDREEASEAMDAEEDVARPLDDREEEDDEMDGEEELHGKHVMRRRLEDADNNNNEDLEKGEGNDERGASSEGQEEEGQAAHPQMLNRRKERSRKPRKAVSIKDMVDPIQASLIHPAFPIQFPVTADRAALLAPLFQFPQGAVSPDSTAKTESAALGSPAAAAAAAAAAGVNITPAIASLLSQMGIPGLTLPATNVTLEALQNTKVAVAQFAASALAASGGAAAAGAAGGNNTEKAAAAIQELAVLQSTLYTLQHQQMLQLQLIQQLQQQLQITRCNPQDKEDGDEGDDGGRDEDRDDGVDGADGGSGRGPDGDSPGLDEEGRRSPSLAIAASSPSSSDGSSPSVAVSSASKHTTTPPPSHPAQSQSQQLLQRHFGSMSSSSSSKSLMQHYSHSSMLSHQLPHSSLLSGQRLPASAPTTSGPVSVSAPSSSLATMAHTPLPATGAILPPRPPISSSSLSLTPGGTGSSQTAQQTAASILASTIITNSDPPPPPTEPNTLEMLQRRAEEVLDSASQGLLGHGLADELASASGRKGGSGKPSGGLSPRSEPFFKHRCRYCGKVFGSDSALQIHIRSHTGERPFKCNVCGSRFTTKGNLKVHFQRHTAKFPHIKMNPNPAQQDTPENLSKPQQQTSPPPQNISAQTTCKKEPCDEAESANEGDSTIRDQVSREEEGEESEERMGRAIGEEGARSSPKTEPDSEAERYPSPGGVFGADLSLDSKYSGEDMGDEDDGVMPMDGEDDDCQDERGSREDGRSGSTPGAEGDGDSIQDQPENLSKSVGDRASSGDSVQRLPASLPFPLGSSTGLGGRAASTSPTLMHHTGIGMQHFLGDVDPAKDPAIYTSLLPRPGSNDNSWESLIEVTKTSETSKLQQLVDNIEHKLTDPNQCVICHRVLSCKSALQMHYRTHTGERPFRCKICGRAFTTKGNLKTHMGVHRAKPPTRLLHQCPVCHRRFTNSLVLQQHIRLHTGEPTDLTPDQIRAAEVKDFPPSPIPPPMGSHPAAAAFASSFLRQTPPPPHLQHHPFSGLSPLHPPPPPPHLGLHPPPTPPSHTSPKPDTGSEDMQDKEESQRRQDVEDEDDLGEGSQMAAEDEGGDEEESRGSEEGLAERDVKDEERKNNWSDEAGETPPISAAAATTPLQGQQPQYMRQGTPLSLHSQQVMLPASLPPTSSAASFSTSLAALENQVRTITTMAAAAAAAAAANHHDTTAGHRGDRSPGSISSPCRTNSPSVGPSRVSPAVSESNSLGALDLTPRGSAAGNGGAGSGGSGSVGGVGGGNIGPLGAMGGGPPHPPVFSAFGLMPPSSASPLMTSALSSLTSSVLTSTAFSPMALSVGPGVRGNTTCNICYKTFACNSALEIHYRSHTKERPFKCSICDRGFSTKGNMKQHMLTHKIRDMPPHLFEASSRSPSAGPQGLPMNEDANHHGSGGSNGSITSGMQSEDMGSMGEAKTITGPVALDGSSIKRPPESEGALPIPKRPPGLPKHLCHVCNKNFSSSSALQIHMRTHTGDKPFKCTICQKAFTTKGNLKVHMGTHMWSNGASRRGRRMSLDLPPIPMTPKDSEFLQRRPDLFYPYLPAPFLNGMQQKLNEISVIQSANSNHLNVSPQVPPTSGANASAAAAAAAVSKYAALAAFAGYDKPIPPHHPPPPPHHHPQSGENHSPLFPPILRQPIPPLPQALKASPPPPPLNPPVSSPSLQPTHQQQQHLHSGPINPQRNPSPNSPPMWDLHFEREQRSAMQGDGEGLMDSSPTPSPSTPSPMVTTREESLVV</sequence>
<reference evidence="18" key="1">
    <citation type="submission" date="2013-04" db="EMBL/GenBank/DDBJ databases">
        <authorList>
            <person name="Qu J."/>
            <person name="Murali S.C."/>
            <person name="Bandaranaike D."/>
            <person name="Bellair M."/>
            <person name="Blankenburg K."/>
            <person name="Chao H."/>
            <person name="Dinh H."/>
            <person name="Doddapaneni H."/>
            <person name="Downs B."/>
            <person name="Dugan-Rocha S."/>
            <person name="Elkadiri S."/>
            <person name="Gnanaolivu R.D."/>
            <person name="Hernandez B."/>
            <person name="Javaid M."/>
            <person name="Jayaseelan J.C."/>
            <person name="Lee S."/>
            <person name="Li M."/>
            <person name="Ming W."/>
            <person name="Munidasa M."/>
            <person name="Muniz J."/>
            <person name="Nguyen L."/>
            <person name="Ongeri F."/>
            <person name="Osuji N."/>
            <person name="Pu L.-L."/>
            <person name="Puazo M."/>
            <person name="Qu C."/>
            <person name="Quiroz J."/>
            <person name="Raj R."/>
            <person name="Weissenberger G."/>
            <person name="Xin Y."/>
            <person name="Zou X."/>
            <person name="Han Y."/>
            <person name="Richards S."/>
            <person name="Worley K."/>
            <person name="Muzny D."/>
            <person name="Gibbs R."/>
        </authorList>
    </citation>
    <scope>NUCLEOTIDE SEQUENCE</scope>
    <source>
        <strain evidence="18">Sampled in the wild</strain>
    </source>
</reference>
<dbReference type="Gene3D" id="3.30.160.60">
    <property type="entry name" value="Classic Zinc Finger"/>
    <property type="match status" value="9"/>
</dbReference>
<dbReference type="FunFam" id="3.30.160.60:FF:000291">
    <property type="entry name" value="Spalt-like transcription factor 4"/>
    <property type="match status" value="1"/>
</dbReference>
<evidence type="ECO:0000256" key="7">
    <source>
        <dbReference type="ARBA" id="ARBA00022833"/>
    </source>
</evidence>
<evidence type="ECO:0000256" key="9">
    <source>
        <dbReference type="ARBA" id="ARBA00023125"/>
    </source>
</evidence>
<dbReference type="GO" id="GO:0000978">
    <property type="term" value="F:RNA polymerase II cis-regulatory region sequence-specific DNA binding"/>
    <property type="evidence" value="ECO:0007669"/>
    <property type="project" value="TreeGrafter"/>
</dbReference>
<dbReference type="PROSITE" id="PS50157">
    <property type="entry name" value="ZINC_FINGER_C2H2_2"/>
    <property type="match status" value="9"/>
</dbReference>
<dbReference type="GO" id="GO:0048513">
    <property type="term" value="P:animal organ development"/>
    <property type="evidence" value="ECO:0007669"/>
    <property type="project" value="UniProtKB-ARBA"/>
</dbReference>
<feature type="domain" description="C2H2-type" evidence="17">
    <location>
        <begin position="1432"/>
        <end position="1454"/>
    </location>
</feature>
<feature type="compositionally biased region" description="Pro residues" evidence="16">
    <location>
        <begin position="1093"/>
        <end position="1113"/>
    </location>
</feature>
<dbReference type="Pfam" id="PF12874">
    <property type="entry name" value="zf-met"/>
    <property type="match status" value="1"/>
</dbReference>
<dbReference type="GO" id="GO:0007399">
    <property type="term" value="P:nervous system development"/>
    <property type="evidence" value="ECO:0007669"/>
    <property type="project" value="UniProtKB-ARBA"/>
</dbReference>
<dbReference type="FunFam" id="3.30.160.60:FF:000025">
    <property type="entry name" value="Spalt-like transcription factor 1"/>
    <property type="match status" value="1"/>
</dbReference>
<keyword evidence="11" id="KW-0539">Nucleus</keyword>
<dbReference type="EMBL" id="KZ308714">
    <property type="protein sequence ID" value="KAG8233382.1"/>
    <property type="molecule type" value="Genomic_DNA"/>
</dbReference>
<feature type="compositionally biased region" description="Low complexity" evidence="16">
    <location>
        <begin position="388"/>
        <end position="418"/>
    </location>
</feature>
<feature type="compositionally biased region" description="Low complexity" evidence="16">
    <location>
        <begin position="1756"/>
        <end position="1781"/>
    </location>
</feature>
<dbReference type="OrthoDB" id="8749569at2759"/>
<dbReference type="InterPro" id="IPR036236">
    <property type="entry name" value="Znf_C2H2_sf"/>
</dbReference>
<feature type="region of interest" description="Disordered" evidence="16">
    <location>
        <begin position="21"/>
        <end position="164"/>
    </location>
</feature>
<dbReference type="Pfam" id="PF00096">
    <property type="entry name" value="zf-C2H2"/>
    <property type="match status" value="6"/>
</dbReference>
<reference evidence="18" key="2">
    <citation type="submission" date="2017-10" db="EMBL/GenBank/DDBJ databases">
        <title>Ladona fulva Genome sequencing and assembly.</title>
        <authorList>
            <person name="Murali S."/>
            <person name="Richards S."/>
            <person name="Bandaranaike D."/>
            <person name="Bellair M."/>
            <person name="Blankenburg K."/>
            <person name="Chao H."/>
            <person name="Dinh H."/>
            <person name="Doddapaneni H."/>
            <person name="Dugan-Rocha S."/>
            <person name="Elkadiri S."/>
            <person name="Gnanaolivu R."/>
            <person name="Hernandez B."/>
            <person name="Skinner E."/>
            <person name="Javaid M."/>
            <person name="Lee S."/>
            <person name="Li M."/>
            <person name="Ming W."/>
            <person name="Munidasa M."/>
            <person name="Muniz J."/>
            <person name="Nguyen L."/>
            <person name="Hughes D."/>
            <person name="Osuji N."/>
            <person name="Pu L.-L."/>
            <person name="Puazo M."/>
            <person name="Qu C."/>
            <person name="Quiroz J."/>
            <person name="Raj R."/>
            <person name="Weissenberger G."/>
            <person name="Xin Y."/>
            <person name="Zou X."/>
            <person name="Han Y."/>
            <person name="Worley K."/>
            <person name="Muzny D."/>
            <person name="Gibbs R."/>
        </authorList>
    </citation>
    <scope>NUCLEOTIDE SEQUENCE</scope>
    <source>
        <strain evidence="18">Sampled in the wild</strain>
    </source>
</reference>
<dbReference type="PANTHER" id="PTHR23233:SF84">
    <property type="entry name" value="FI23031P1"/>
    <property type="match status" value="1"/>
</dbReference>
<keyword evidence="19" id="KW-1185">Reference proteome</keyword>
<evidence type="ECO:0000256" key="2">
    <source>
        <dbReference type="ARBA" id="ARBA00022473"/>
    </source>
</evidence>
<keyword evidence="6 15" id="KW-0863">Zinc-finger</keyword>
<evidence type="ECO:0000256" key="3">
    <source>
        <dbReference type="ARBA" id="ARBA00022553"/>
    </source>
</evidence>
<feature type="compositionally biased region" description="Gly residues" evidence="16">
    <location>
        <begin position="1320"/>
        <end position="1336"/>
    </location>
</feature>
<organism evidence="18 19">
    <name type="scientific">Ladona fulva</name>
    <name type="common">Scarce chaser dragonfly</name>
    <name type="synonym">Libellula fulva</name>
    <dbReference type="NCBI Taxonomy" id="123851"/>
    <lineage>
        <taxon>Eukaryota</taxon>
        <taxon>Metazoa</taxon>
        <taxon>Ecdysozoa</taxon>
        <taxon>Arthropoda</taxon>
        <taxon>Hexapoda</taxon>
        <taxon>Insecta</taxon>
        <taxon>Pterygota</taxon>
        <taxon>Palaeoptera</taxon>
        <taxon>Odonata</taxon>
        <taxon>Epiprocta</taxon>
        <taxon>Anisoptera</taxon>
        <taxon>Libelluloidea</taxon>
        <taxon>Libellulidae</taxon>
        <taxon>Ladona</taxon>
    </lineage>
</organism>
<dbReference type="GO" id="GO:0005634">
    <property type="term" value="C:nucleus"/>
    <property type="evidence" value="ECO:0007669"/>
    <property type="project" value="UniProtKB-SubCell"/>
</dbReference>
<feature type="compositionally biased region" description="Basic and acidic residues" evidence="16">
    <location>
        <begin position="724"/>
        <end position="733"/>
    </location>
</feature>
<feature type="region of interest" description="Disordered" evidence="16">
    <location>
        <begin position="1462"/>
        <end position="1541"/>
    </location>
</feature>
<feature type="compositionally biased region" description="Pro residues" evidence="16">
    <location>
        <begin position="1733"/>
        <end position="1755"/>
    </location>
</feature>
<dbReference type="FunFam" id="3.30.160.60:FF:002027">
    <property type="entry name" value="Blast:Sal-like protein 3"/>
    <property type="match status" value="1"/>
</dbReference>
<feature type="compositionally biased region" description="Polar residues" evidence="16">
    <location>
        <begin position="1280"/>
        <end position="1293"/>
    </location>
</feature>
<keyword evidence="10" id="KW-0804">Transcription</keyword>
<feature type="compositionally biased region" description="Basic and acidic residues" evidence="16">
    <location>
        <begin position="1265"/>
        <end position="1277"/>
    </location>
</feature>
<dbReference type="GO" id="GO:0030154">
    <property type="term" value="P:cell differentiation"/>
    <property type="evidence" value="ECO:0007669"/>
    <property type="project" value="UniProtKB-ARBA"/>
</dbReference>
<evidence type="ECO:0000256" key="4">
    <source>
        <dbReference type="ARBA" id="ARBA00022723"/>
    </source>
</evidence>
<evidence type="ECO:0000256" key="15">
    <source>
        <dbReference type="PROSITE-ProRule" id="PRU00042"/>
    </source>
</evidence>
<feature type="compositionally biased region" description="Polar residues" evidence="16">
    <location>
        <begin position="831"/>
        <end position="840"/>
    </location>
</feature>
<gene>
    <name evidence="18" type="ORF">J437_LFUL013162</name>
</gene>
<evidence type="ECO:0000256" key="13">
    <source>
        <dbReference type="ARBA" id="ARBA00056983"/>
    </source>
</evidence>
<feature type="compositionally biased region" description="Polar residues" evidence="16">
    <location>
        <begin position="678"/>
        <end position="690"/>
    </location>
</feature>
<feature type="compositionally biased region" description="Acidic residues" evidence="16">
    <location>
        <begin position="56"/>
        <end position="78"/>
    </location>
</feature>
<keyword evidence="2" id="KW-0217">Developmental protein</keyword>